<gene>
    <name evidence="2" type="ORF">HCG48_25060</name>
</gene>
<dbReference type="PANTHER" id="PTHR35733">
    <property type="entry name" value="OS02G0307800 PROTEIN"/>
    <property type="match status" value="1"/>
</dbReference>
<feature type="transmembrane region" description="Helical" evidence="1">
    <location>
        <begin position="65"/>
        <end position="94"/>
    </location>
</feature>
<keyword evidence="1" id="KW-0812">Transmembrane</keyword>
<evidence type="ECO:0000313" key="2">
    <source>
        <dbReference type="EMBL" id="QIZ73465.1"/>
    </source>
</evidence>
<reference evidence="2 3" key="1">
    <citation type="submission" date="2020-04" db="EMBL/GenBank/DDBJ databases">
        <authorList>
            <person name="Basu S."/>
            <person name="Maruthanayagam V."/>
            <person name="Chakraborty S."/>
            <person name="Pramanik A."/>
            <person name="Mukherjee J."/>
            <person name="Brink B."/>
        </authorList>
    </citation>
    <scope>NUCLEOTIDE SEQUENCE [LARGE SCALE GENOMIC DNA]</scope>
    <source>
        <strain evidence="2 3">AP17</strain>
    </source>
</reference>
<proteinExistence type="predicted"/>
<keyword evidence="3" id="KW-1185">Reference proteome</keyword>
<dbReference type="PANTHER" id="PTHR35733:SF1">
    <property type="entry name" value="OS02G0307800 PROTEIN"/>
    <property type="match status" value="1"/>
</dbReference>
<accession>A0A6H1U492</accession>
<dbReference type="KEGG" id="oxy:HCG48_25060"/>
<name>A0A6H1U492_9CYAN</name>
<organism evidence="2 3">
    <name type="scientific">Oxynema aestuarii AP17</name>
    <dbReference type="NCBI Taxonomy" id="2064643"/>
    <lineage>
        <taxon>Bacteria</taxon>
        <taxon>Bacillati</taxon>
        <taxon>Cyanobacteriota</taxon>
        <taxon>Cyanophyceae</taxon>
        <taxon>Oscillatoriophycideae</taxon>
        <taxon>Oscillatoriales</taxon>
        <taxon>Oscillatoriaceae</taxon>
        <taxon>Oxynema</taxon>
        <taxon>Oxynema aestuarii</taxon>
    </lineage>
</organism>
<feature type="transmembrane region" description="Helical" evidence="1">
    <location>
        <begin position="21"/>
        <end position="45"/>
    </location>
</feature>
<sequence length="107" mass="11150">MNKSTENTPLKTSDGKEITPWRCFSGAIVSGGIGFLCYLMTSAIAQTFANKPITSTKVATLNIAAAVRTLVLGISTLGTCVFAIAALGLVALGLQLAWQKMRNSGAN</sequence>
<keyword evidence="1" id="KW-0472">Membrane</keyword>
<protein>
    <submittedName>
        <fullName evidence="2">DUF3082 domain-containing protein</fullName>
    </submittedName>
</protein>
<dbReference type="EMBL" id="CP051167">
    <property type="protein sequence ID" value="QIZ73465.1"/>
    <property type="molecule type" value="Genomic_DNA"/>
</dbReference>
<evidence type="ECO:0000313" key="3">
    <source>
        <dbReference type="Proteomes" id="UP000500857"/>
    </source>
</evidence>
<keyword evidence="1" id="KW-1133">Transmembrane helix</keyword>
<dbReference type="Pfam" id="PF11282">
    <property type="entry name" value="DUF3082"/>
    <property type="match status" value="1"/>
</dbReference>
<dbReference type="RefSeq" id="WP_168571611.1">
    <property type="nucleotide sequence ID" value="NZ_CP051167.1"/>
</dbReference>
<evidence type="ECO:0000256" key="1">
    <source>
        <dbReference type="SAM" id="Phobius"/>
    </source>
</evidence>
<dbReference type="InterPro" id="IPR021434">
    <property type="entry name" value="DUF3082"/>
</dbReference>
<dbReference type="Proteomes" id="UP000500857">
    <property type="component" value="Chromosome"/>
</dbReference>
<dbReference type="AlphaFoldDB" id="A0A6H1U492"/>